<reference evidence="2 3" key="1">
    <citation type="submission" date="2020-02" db="EMBL/GenBank/DDBJ databases">
        <title>Sequencing the genomes of 1000 actinobacteria strains.</title>
        <authorList>
            <person name="Klenk H.-P."/>
        </authorList>
    </citation>
    <scope>NUCLEOTIDE SEQUENCE [LARGE SCALE GENOMIC DNA]</scope>
    <source>
        <strain evidence="2 3">DSM 27960</strain>
    </source>
</reference>
<dbReference type="AlphaFoldDB" id="A0A7X5R3E0"/>
<accession>A0A7X5R3E0</accession>
<name>A0A7X5R3E0_9MICO</name>
<keyword evidence="1" id="KW-0472">Membrane</keyword>
<keyword evidence="1" id="KW-0812">Transmembrane</keyword>
<gene>
    <name evidence="2" type="ORF">FHX76_002809</name>
</gene>
<dbReference type="Proteomes" id="UP000541033">
    <property type="component" value="Unassembled WGS sequence"/>
</dbReference>
<keyword evidence="3" id="KW-1185">Reference proteome</keyword>
<organism evidence="2 3">
    <name type="scientific">Lysinibacter cavernae</name>
    <dbReference type="NCBI Taxonomy" id="1640652"/>
    <lineage>
        <taxon>Bacteria</taxon>
        <taxon>Bacillati</taxon>
        <taxon>Actinomycetota</taxon>
        <taxon>Actinomycetes</taxon>
        <taxon>Micrococcales</taxon>
        <taxon>Microbacteriaceae</taxon>
        <taxon>Lysinibacter</taxon>
    </lineage>
</organism>
<keyword evidence="1" id="KW-1133">Transmembrane helix</keyword>
<evidence type="ECO:0000313" key="3">
    <source>
        <dbReference type="Proteomes" id="UP000541033"/>
    </source>
</evidence>
<dbReference type="EMBL" id="JAAMOX010000002">
    <property type="protein sequence ID" value="NIH54913.1"/>
    <property type="molecule type" value="Genomic_DNA"/>
</dbReference>
<feature type="transmembrane region" description="Helical" evidence="1">
    <location>
        <begin position="36"/>
        <end position="58"/>
    </location>
</feature>
<evidence type="ECO:0000256" key="1">
    <source>
        <dbReference type="SAM" id="Phobius"/>
    </source>
</evidence>
<evidence type="ECO:0000313" key="2">
    <source>
        <dbReference type="EMBL" id="NIH54913.1"/>
    </source>
</evidence>
<proteinExistence type="predicted"/>
<dbReference type="RefSeq" id="WP_167151547.1">
    <property type="nucleotide sequence ID" value="NZ_JAAMOX010000002.1"/>
</dbReference>
<protein>
    <submittedName>
        <fullName evidence="2">Uncharacterized protein</fullName>
    </submittedName>
</protein>
<sequence>MTVRKIWTHGKGVSGPGITLGVLQLLPQKRWFASKAAIAGVAVFVAAGIILSVIHLVLSSARNGLEGALAADLELGAYEVVREDALGMFDGNGDIEIIVTPDVMTSIVQSKTVLNGCPRDAECPTLIWQSFSALQSQFRIADLKDPGSSSWRCTYSYPRGQKPITGLRIVCVEPEQLRLTYQYLSV</sequence>
<comment type="caution">
    <text evidence="2">The sequence shown here is derived from an EMBL/GenBank/DDBJ whole genome shotgun (WGS) entry which is preliminary data.</text>
</comment>